<comment type="caution">
    <text evidence="1">The sequence shown here is derived from an EMBL/GenBank/DDBJ whole genome shotgun (WGS) entry which is preliminary data.</text>
</comment>
<geneLocation type="plasmid" evidence="1">
    <name>unnamed</name>
</geneLocation>
<evidence type="ECO:0000313" key="1">
    <source>
        <dbReference type="EMBL" id="MDZ5455075.1"/>
    </source>
</evidence>
<keyword evidence="1" id="KW-0614">Plasmid</keyword>
<sequence length="103" mass="11333">MRQLRVTVPDGVEFADLHLSRDVEHGRVRFSMAPIEAICEASDLDLAELVEGPQPLVVLLIAAWYRTHINEGGAPDAVQEDLIEEARLEMERGGGFAYPPGHA</sequence>
<protein>
    <recommendedName>
        <fullName evidence="3">Phage gp6-like head-tail connector protein</fullName>
    </recommendedName>
</protein>
<organism evidence="1 2">
    <name type="scientific">Azohydromonas lata</name>
    <dbReference type="NCBI Taxonomy" id="45677"/>
    <lineage>
        <taxon>Bacteria</taxon>
        <taxon>Pseudomonadati</taxon>
        <taxon>Pseudomonadota</taxon>
        <taxon>Betaproteobacteria</taxon>
        <taxon>Burkholderiales</taxon>
        <taxon>Sphaerotilaceae</taxon>
        <taxon>Azohydromonas</taxon>
    </lineage>
</organism>
<reference evidence="1 2" key="1">
    <citation type="submission" date="2023-11" db="EMBL/GenBank/DDBJ databases">
        <title>Draft genome of Azohydromonas lata strain H1 (DSM1123), a polyhydroxyalkanoate producer.</title>
        <authorList>
            <person name="Traversa D."/>
            <person name="D'Addabbo P."/>
            <person name="Pazzani C."/>
            <person name="Manzari C."/>
            <person name="Chiara M."/>
            <person name="Scrascia M."/>
        </authorList>
    </citation>
    <scope>NUCLEOTIDE SEQUENCE [LARGE SCALE GENOMIC DNA]</scope>
    <source>
        <strain evidence="1 2">H1</strain>
        <plasmid evidence="1">unnamed</plasmid>
    </source>
</reference>
<evidence type="ECO:0008006" key="3">
    <source>
        <dbReference type="Google" id="ProtNLM"/>
    </source>
</evidence>
<gene>
    <name evidence="1" type="ORF">SM757_00670</name>
</gene>
<accession>A0ABU5I958</accession>
<evidence type="ECO:0000313" key="2">
    <source>
        <dbReference type="Proteomes" id="UP001293718"/>
    </source>
</evidence>
<keyword evidence="2" id="KW-1185">Reference proteome</keyword>
<dbReference type="EMBL" id="JAXOJX010000001">
    <property type="protein sequence ID" value="MDZ5455075.1"/>
    <property type="molecule type" value="Genomic_DNA"/>
</dbReference>
<name>A0ABU5I958_9BURK</name>
<dbReference type="RefSeq" id="WP_322464169.1">
    <property type="nucleotide sequence ID" value="NZ_JAXOJX010000001.1"/>
</dbReference>
<proteinExistence type="predicted"/>
<dbReference type="Proteomes" id="UP001293718">
    <property type="component" value="Unassembled WGS sequence"/>
</dbReference>